<dbReference type="NCBIfam" id="NF033517">
    <property type="entry name" value="transpos_IS66"/>
    <property type="match status" value="1"/>
</dbReference>
<dbReference type="PANTHER" id="PTHR33678:SF1">
    <property type="entry name" value="BLL1576 PROTEIN"/>
    <property type="match status" value="1"/>
</dbReference>
<dbReference type="InterPro" id="IPR024474">
    <property type="entry name" value="Znf_dom_IS66"/>
</dbReference>
<dbReference type="Pfam" id="PF13007">
    <property type="entry name" value="LZ_Tnp_IS66"/>
    <property type="match status" value="1"/>
</dbReference>
<sequence>MDSTPDIRPDDSAVLRRMLAETRAQLAERETEITRLRGQLSHREAQLEKLKFELARLKRQRFGRRSEKLDGEIAQLELLIEELETPVVSPAPVDRSAPSRRRPVRQALPAHLPRESIVHACDCVCPDCGGALRAIGEDVSEILEYVPEHWQVIRHVRPKHACDHCDTVMQAPAVSRPIVNGYAGPGLLAHVLVSKYADHLPLYRQSKIYARDGVELDVSTLADWVGQASALVRPLVEAIGDHVMAATKLHADDTPVPVLAPGRGRTKTGRLWTYVRDDRASADATPPAVCFRYTPDRKGERPRAHLKPFAGALQADGYAGFHHLYARGVIVEVGCWAHVRRKFYDIHQAMASPIAADILERIADLYQVESAIRGQPPADRRAARQARAGPMLTALKQQLNTALHQVSAKSPLATAIKYALSRWPALTRYRDDGVLEIDNNIAERALRCVALGRKNYLFAGADSGGERAAAIYTLIGTAQLNGVNPEAYLRHVLERIADLPVHRISELLPWHVKDALTPEAPSA</sequence>
<evidence type="ECO:0000313" key="7">
    <source>
        <dbReference type="Proteomes" id="UP000028302"/>
    </source>
</evidence>
<dbReference type="Pfam" id="PF03050">
    <property type="entry name" value="DDE_Tnp_IS66"/>
    <property type="match status" value="1"/>
</dbReference>
<feature type="domain" description="Transposase IS66 zinc-finger binding" evidence="3">
    <location>
        <begin position="122"/>
        <end position="166"/>
    </location>
</feature>
<dbReference type="AlphaFoldDB" id="A0A084IFY6"/>
<accession>A0A084IFY6</accession>
<organism evidence="6 7">
    <name type="scientific">Salinisphaera hydrothermalis (strain C41B8)</name>
    <dbReference type="NCBI Taxonomy" id="1304275"/>
    <lineage>
        <taxon>Bacteria</taxon>
        <taxon>Pseudomonadati</taxon>
        <taxon>Pseudomonadota</taxon>
        <taxon>Gammaproteobacteria</taxon>
        <taxon>Salinisphaerales</taxon>
        <taxon>Salinisphaeraceae</taxon>
        <taxon>Salinisphaera</taxon>
    </lineage>
</organism>
<dbReference type="PATRIC" id="fig|1304275.5.peg.3888"/>
<gene>
    <name evidence="6" type="ORF">C41B8_19069</name>
</gene>
<comment type="caution">
    <text evidence="6">The sequence shown here is derived from an EMBL/GenBank/DDBJ whole genome shotgun (WGS) entry which is preliminary data.</text>
</comment>
<dbReference type="PANTHER" id="PTHR33678">
    <property type="entry name" value="BLL1576 PROTEIN"/>
    <property type="match status" value="1"/>
</dbReference>
<dbReference type="InterPro" id="IPR039552">
    <property type="entry name" value="IS66_C"/>
</dbReference>
<dbReference type="Pfam" id="PF13817">
    <property type="entry name" value="DDE_Tnp_IS66_C"/>
    <property type="match status" value="1"/>
</dbReference>
<dbReference type="InterPro" id="IPR052344">
    <property type="entry name" value="Transposase-related"/>
</dbReference>
<dbReference type="EMBL" id="APNK01000076">
    <property type="protein sequence ID" value="KEZ75620.1"/>
    <property type="molecule type" value="Genomic_DNA"/>
</dbReference>
<keyword evidence="7" id="KW-1185">Reference proteome</keyword>
<dbReference type="InterPro" id="IPR024463">
    <property type="entry name" value="Transposase_TnpC_homeodom"/>
</dbReference>
<evidence type="ECO:0000259" key="2">
    <source>
        <dbReference type="Pfam" id="PF03050"/>
    </source>
</evidence>
<feature type="domain" description="Transposase TnpC homeodomain" evidence="4">
    <location>
        <begin position="50"/>
        <end position="117"/>
    </location>
</feature>
<keyword evidence="1" id="KW-0175">Coiled coil</keyword>
<feature type="domain" description="Transposase IS66 C-terminal" evidence="5">
    <location>
        <begin position="473"/>
        <end position="510"/>
    </location>
</feature>
<dbReference type="Pfam" id="PF13005">
    <property type="entry name" value="zf-IS66"/>
    <property type="match status" value="1"/>
</dbReference>
<reference evidence="6 7" key="1">
    <citation type="submission" date="2013-03" db="EMBL/GenBank/DDBJ databases">
        <title>Salinisphaera hydrothermalis C41B8 Genome Sequencing.</title>
        <authorList>
            <person name="Li C."/>
            <person name="Lai Q."/>
            <person name="Shao Z."/>
        </authorList>
    </citation>
    <scope>NUCLEOTIDE SEQUENCE [LARGE SCALE GENOMIC DNA]</scope>
    <source>
        <strain evidence="6 7">C41B8</strain>
    </source>
</reference>
<dbReference type="Proteomes" id="UP000028302">
    <property type="component" value="Unassembled WGS sequence"/>
</dbReference>
<protein>
    <submittedName>
        <fullName evidence="6">Transposase TnpC protein</fullName>
    </submittedName>
</protein>
<evidence type="ECO:0000259" key="4">
    <source>
        <dbReference type="Pfam" id="PF13007"/>
    </source>
</evidence>
<feature type="coiled-coil region" evidence="1">
    <location>
        <begin position="19"/>
        <end position="60"/>
    </location>
</feature>
<dbReference type="InterPro" id="IPR004291">
    <property type="entry name" value="Transposase_IS66_central"/>
</dbReference>
<evidence type="ECO:0000256" key="1">
    <source>
        <dbReference type="SAM" id="Coils"/>
    </source>
</evidence>
<evidence type="ECO:0000313" key="6">
    <source>
        <dbReference type="EMBL" id="KEZ75620.1"/>
    </source>
</evidence>
<evidence type="ECO:0000259" key="3">
    <source>
        <dbReference type="Pfam" id="PF13005"/>
    </source>
</evidence>
<feature type="domain" description="Transposase IS66 central" evidence="2">
    <location>
        <begin position="181"/>
        <end position="466"/>
    </location>
</feature>
<dbReference type="RefSeq" id="WP_415752845.1">
    <property type="nucleotide sequence ID" value="NZ_APNK01000076.1"/>
</dbReference>
<name>A0A084IFY6_SALHC</name>
<evidence type="ECO:0000259" key="5">
    <source>
        <dbReference type="Pfam" id="PF13817"/>
    </source>
</evidence>
<dbReference type="eggNOG" id="COG4372">
    <property type="taxonomic scope" value="Bacteria"/>
</dbReference>
<proteinExistence type="predicted"/>
<dbReference type="STRING" id="1304275.C41B8_19069"/>